<dbReference type="Gene3D" id="2.70.98.10">
    <property type="match status" value="1"/>
</dbReference>
<dbReference type="SUPFAM" id="SSF48208">
    <property type="entry name" value="Six-hairpin glycosidases"/>
    <property type="match status" value="1"/>
</dbReference>
<feature type="domain" description="Glycosyl hydrolase family 92" evidence="2">
    <location>
        <begin position="276"/>
        <end position="751"/>
    </location>
</feature>
<dbReference type="STRING" id="234267.Acid_5149"/>
<name>Q01W62_SOLUE</name>
<dbReference type="InterPro" id="IPR041371">
    <property type="entry name" value="GH92_N"/>
</dbReference>
<organism evidence="4">
    <name type="scientific">Solibacter usitatus (strain Ellin6076)</name>
    <dbReference type="NCBI Taxonomy" id="234267"/>
    <lineage>
        <taxon>Bacteria</taxon>
        <taxon>Pseudomonadati</taxon>
        <taxon>Acidobacteriota</taxon>
        <taxon>Terriglobia</taxon>
        <taxon>Bryobacterales</taxon>
        <taxon>Solibacteraceae</taxon>
        <taxon>Candidatus Solibacter</taxon>
    </lineage>
</organism>
<dbReference type="AlphaFoldDB" id="Q01W62"/>
<dbReference type="Gene3D" id="1.20.1050.60">
    <property type="entry name" value="alpha-1,2-mannosidase"/>
    <property type="match status" value="1"/>
</dbReference>
<dbReference type="CAZy" id="GH92">
    <property type="family name" value="Glycoside Hydrolase Family 92"/>
</dbReference>
<dbReference type="InterPro" id="IPR008928">
    <property type="entry name" value="6-hairpin_glycosidase_sf"/>
</dbReference>
<protein>
    <submittedName>
        <fullName evidence="4">Putative alpha-1,2-mannosidase</fullName>
    </submittedName>
</protein>
<dbReference type="FunFam" id="1.20.1610.10:FF:000001">
    <property type="entry name" value="Putative alpha-1,2-mannosidase"/>
    <property type="match status" value="1"/>
</dbReference>
<dbReference type="FunFam" id="1.20.1050.60:FF:000001">
    <property type="entry name" value="Putative alpha-1,2-mannosidase"/>
    <property type="match status" value="1"/>
</dbReference>
<dbReference type="InterPro" id="IPR005887">
    <property type="entry name" value="GH92_a_mannosidase_put"/>
</dbReference>
<dbReference type="GO" id="GO:0030246">
    <property type="term" value="F:carbohydrate binding"/>
    <property type="evidence" value="ECO:0007669"/>
    <property type="project" value="InterPro"/>
</dbReference>
<dbReference type="InterPro" id="IPR050883">
    <property type="entry name" value="PNGase"/>
</dbReference>
<dbReference type="KEGG" id="sus:Acid_5149"/>
<evidence type="ECO:0000259" key="2">
    <source>
        <dbReference type="Pfam" id="PF07971"/>
    </source>
</evidence>
<dbReference type="PANTHER" id="PTHR12143:SF43">
    <property type="entry name" value="PUTATIVE-RELATED"/>
    <property type="match status" value="1"/>
</dbReference>
<dbReference type="EMBL" id="CP000473">
    <property type="protein sequence ID" value="ABJ86103.1"/>
    <property type="molecule type" value="Genomic_DNA"/>
</dbReference>
<feature type="chain" id="PRO_5004162731" evidence="1">
    <location>
        <begin position="23"/>
        <end position="770"/>
    </location>
</feature>
<proteinExistence type="predicted"/>
<dbReference type="Pfam" id="PF17678">
    <property type="entry name" value="Glyco_hydro_92N"/>
    <property type="match status" value="1"/>
</dbReference>
<keyword evidence="1" id="KW-0732">Signal</keyword>
<dbReference type="HOGENOM" id="CLU_003690_2_1_0"/>
<dbReference type="GO" id="GO:0005975">
    <property type="term" value="P:carbohydrate metabolic process"/>
    <property type="evidence" value="ECO:0007669"/>
    <property type="project" value="InterPro"/>
</dbReference>
<dbReference type="GO" id="GO:0005829">
    <property type="term" value="C:cytosol"/>
    <property type="evidence" value="ECO:0007669"/>
    <property type="project" value="TreeGrafter"/>
</dbReference>
<reference evidence="4" key="1">
    <citation type="submission" date="2006-10" db="EMBL/GenBank/DDBJ databases">
        <title>Complete sequence of Solibacter usitatus Ellin6076.</title>
        <authorList>
            <consortium name="US DOE Joint Genome Institute"/>
            <person name="Copeland A."/>
            <person name="Lucas S."/>
            <person name="Lapidus A."/>
            <person name="Barry K."/>
            <person name="Detter J.C."/>
            <person name="Glavina del Rio T."/>
            <person name="Hammon N."/>
            <person name="Israni S."/>
            <person name="Dalin E."/>
            <person name="Tice H."/>
            <person name="Pitluck S."/>
            <person name="Thompson L.S."/>
            <person name="Brettin T."/>
            <person name="Bruce D."/>
            <person name="Han C."/>
            <person name="Tapia R."/>
            <person name="Gilna P."/>
            <person name="Schmutz J."/>
            <person name="Larimer F."/>
            <person name="Land M."/>
            <person name="Hauser L."/>
            <person name="Kyrpides N."/>
            <person name="Mikhailova N."/>
            <person name="Janssen P.H."/>
            <person name="Kuske C.R."/>
            <person name="Richardson P."/>
        </authorList>
    </citation>
    <scope>NUCLEOTIDE SEQUENCE</scope>
    <source>
        <strain evidence="4">Ellin6076</strain>
    </source>
</reference>
<dbReference type="FunFam" id="3.30.2080.10:FF:000001">
    <property type="entry name" value="Alpha-1,2-mannosidase subfamily"/>
    <property type="match status" value="1"/>
</dbReference>
<dbReference type="GO" id="GO:0000224">
    <property type="term" value="F:peptide-N4-(N-acetyl-beta-glucosaminyl)asparagine amidase activity"/>
    <property type="evidence" value="ECO:0007669"/>
    <property type="project" value="TreeGrafter"/>
</dbReference>
<dbReference type="Gene3D" id="1.20.1610.10">
    <property type="entry name" value="alpha-1,2-mannosidases domains"/>
    <property type="match status" value="1"/>
</dbReference>
<sequence precursor="true">MTFPGPMRCVALALLIAGPAAGADPARSRADLPDPLVGTWSMYELSHGNTYPGVFVPFGMLGWTAQMTEGNGWPYQYFRESLIGFMATHQPSAWMSNYGAFSLMPVTGTLQVQPGERASHFSHANEQATPYRYSVLLDAYKVKVEMTASARGGAFRFTFPKTEEASVLIDAGHGGGAVVVHPEDNSITGKNSSGAGNSPNFAQYFVAVFDHPITRHGVWEIPENRQGRPLPNQPAVIAANSNLRDGSHVGAYAGFATRAGETVTVRIGVSLISVEQARRNLEQDMPQSDFDGIVGRAKSAWERQLGKIDVQGGTEAQRRTFYTALYHAVQFPHMLQETDAAGKMVHWSPYDGKVHAGEMFADNGFWDTFRAQFPLLTVLEPRQDGAIIRAMLNAYDEGGFIPKWPNPGETNVMIGTHGDSVIADAYQKGIRDYDVPKAYAALRKDGTVKGTGVFQARSGIEDYIKLGYVPYDHGVRESVACTLEYAYDDFAVAQLAKALGKDDDYKIFTARSRNYRNLYDPRVGFMRGRKSDRSWIEPFDPLAWGGVYTEGNAWQWLWSVQQDIPGLMQLMGGTEAFTKKLDELFTTTTTFKVGGYGQVIHEMTEAKMQDMGQYAHVNEPVHHVAYLYNYAGQPWKTQRLVRMIEDRMYRPGPAGWLGDEDTGQMSSWYIFSALGFYPVNPGQPVYALGSPLFDRATVHLDNGKTFTVEGARKAASDIYVQSATLNGKPLERAWISHAEIVNGGLLRFNLGPRPNQKWGTAGMPSLDSGR</sequence>
<evidence type="ECO:0000259" key="3">
    <source>
        <dbReference type="Pfam" id="PF17678"/>
    </source>
</evidence>
<accession>Q01W62</accession>
<dbReference type="InterPro" id="IPR014718">
    <property type="entry name" value="GH-type_carb-bd"/>
</dbReference>
<evidence type="ECO:0000256" key="1">
    <source>
        <dbReference type="SAM" id="SignalP"/>
    </source>
</evidence>
<feature type="domain" description="Glycosyl hydrolase family 92 N-terminal" evidence="3">
    <location>
        <begin position="34"/>
        <end position="270"/>
    </location>
</feature>
<dbReference type="eggNOG" id="COG3537">
    <property type="taxonomic scope" value="Bacteria"/>
</dbReference>
<dbReference type="PANTHER" id="PTHR12143">
    <property type="entry name" value="PEPTIDE N-GLYCANASE PNGASE -RELATED"/>
    <property type="match status" value="1"/>
</dbReference>
<feature type="signal peptide" evidence="1">
    <location>
        <begin position="1"/>
        <end position="22"/>
    </location>
</feature>
<dbReference type="InParanoid" id="Q01W62"/>
<gene>
    <name evidence="4" type="ordered locus">Acid_5149</name>
</gene>
<evidence type="ECO:0000313" key="4">
    <source>
        <dbReference type="EMBL" id="ABJ86103.1"/>
    </source>
</evidence>
<dbReference type="NCBIfam" id="TIGR01180">
    <property type="entry name" value="aman2_put"/>
    <property type="match status" value="1"/>
</dbReference>
<dbReference type="Gene3D" id="3.30.2080.10">
    <property type="entry name" value="GH92 mannosidase domain"/>
    <property type="match status" value="1"/>
</dbReference>
<dbReference type="Pfam" id="PF07971">
    <property type="entry name" value="Glyco_hydro_92"/>
    <property type="match status" value="1"/>
</dbReference>
<dbReference type="InterPro" id="IPR012939">
    <property type="entry name" value="Glyco_hydro_92"/>
</dbReference>
<dbReference type="GO" id="GO:0006516">
    <property type="term" value="P:glycoprotein catabolic process"/>
    <property type="evidence" value="ECO:0007669"/>
    <property type="project" value="TreeGrafter"/>
</dbReference>